<reference evidence="2 3" key="1">
    <citation type="submission" date="2008-04" db="EMBL/GenBank/DDBJ databases">
        <title>Draft genome sequence of Bacteroides intestinalis (DSM 17393).</title>
        <authorList>
            <person name="Sudarsanam P."/>
            <person name="Ley R."/>
            <person name="Guruge J."/>
            <person name="Turnbaugh P.J."/>
            <person name="Mahowald M."/>
            <person name="Liep D."/>
            <person name="Gordon J."/>
        </authorList>
    </citation>
    <scope>NUCLEOTIDE SEQUENCE [LARGE SCALE GENOMIC DNA]</scope>
    <source>
        <strain evidence="2 3">DSM 17393</strain>
    </source>
</reference>
<sequence length="370" mass="42774">MQRSKIETMSNLRILLYVFILSLVACHPEGTNVKQGLDKAAQLIEQDPDTASIILETIQMNQMNEEQLAEYNLLCTQFNEDKNIPHSSDNQIRQAVSYYEQYGNELQKSRAYYYLACVESDLNQEKDAEVHFKEAIKLAAQAEEYEQMTKICKRCSLYYQKYENFDEALEMERKAYASQLMLIDSKDNSTVILSSALGLLGVMSLLLGLLWKKHLTVHSQLDTFKEEMQMKEVEADKLVMQCNYLEEKYQSLQQYIYESSPVVSKVRQLKERTALSSKVSFFSEKDWTELLRLQESVYGLVSKLRGISPKLTEEDLRVCAFLREGVQPACFADLMKLTVETLTRRISRIKTEKLMLANSKESLEDIVKSL</sequence>
<organism evidence="2 3">
    <name type="scientific">Bacteroides intestinalis DSM 17393</name>
    <dbReference type="NCBI Taxonomy" id="471870"/>
    <lineage>
        <taxon>Bacteria</taxon>
        <taxon>Pseudomonadati</taxon>
        <taxon>Bacteroidota</taxon>
        <taxon>Bacteroidia</taxon>
        <taxon>Bacteroidales</taxon>
        <taxon>Bacteroidaceae</taxon>
        <taxon>Bacteroides</taxon>
    </lineage>
</organism>
<keyword evidence="1" id="KW-0812">Transmembrane</keyword>
<evidence type="ECO:0000313" key="2">
    <source>
        <dbReference type="EMBL" id="EDV07673.1"/>
    </source>
</evidence>
<dbReference type="Proteomes" id="UP000004596">
    <property type="component" value="Unassembled WGS sequence"/>
</dbReference>
<dbReference type="AlphaFoldDB" id="B3C589"/>
<keyword evidence="1" id="KW-0472">Membrane</keyword>
<dbReference type="InterPro" id="IPR011990">
    <property type="entry name" value="TPR-like_helical_dom_sf"/>
</dbReference>
<gene>
    <name evidence="2" type="ORF">BACINT_00071</name>
</gene>
<reference evidence="2 3" key="2">
    <citation type="submission" date="2008-04" db="EMBL/GenBank/DDBJ databases">
        <authorList>
            <person name="Fulton L."/>
            <person name="Clifton S."/>
            <person name="Fulton B."/>
            <person name="Xu J."/>
            <person name="Minx P."/>
            <person name="Pepin K.H."/>
            <person name="Johnson M."/>
            <person name="Thiruvilangam P."/>
            <person name="Bhonagiri V."/>
            <person name="Nash W.E."/>
            <person name="Mardis E.R."/>
            <person name="Wilson R.K."/>
        </authorList>
    </citation>
    <scope>NUCLEOTIDE SEQUENCE [LARGE SCALE GENOMIC DNA]</scope>
    <source>
        <strain evidence="2 3">DSM 17393</strain>
    </source>
</reference>
<accession>B3C589</accession>
<keyword evidence="1" id="KW-1133">Transmembrane helix</keyword>
<evidence type="ECO:0000256" key="1">
    <source>
        <dbReference type="SAM" id="Phobius"/>
    </source>
</evidence>
<feature type="transmembrane region" description="Helical" evidence="1">
    <location>
        <begin position="191"/>
        <end position="211"/>
    </location>
</feature>
<protein>
    <recommendedName>
        <fullName evidence="4">Tetratricopeptide repeat protein</fullName>
    </recommendedName>
</protein>
<proteinExistence type="predicted"/>
<dbReference type="SUPFAM" id="SSF48452">
    <property type="entry name" value="TPR-like"/>
    <property type="match status" value="1"/>
</dbReference>
<dbReference type="EMBL" id="ABJL02000001">
    <property type="protein sequence ID" value="EDV07673.1"/>
    <property type="molecule type" value="Genomic_DNA"/>
</dbReference>
<dbReference type="PROSITE" id="PS51257">
    <property type="entry name" value="PROKAR_LIPOPROTEIN"/>
    <property type="match status" value="1"/>
</dbReference>
<evidence type="ECO:0000313" key="3">
    <source>
        <dbReference type="Proteomes" id="UP000004596"/>
    </source>
</evidence>
<dbReference type="Gene3D" id="1.25.40.10">
    <property type="entry name" value="Tetratricopeptide repeat domain"/>
    <property type="match status" value="1"/>
</dbReference>
<dbReference type="STRING" id="471870.BACINT_00071"/>
<evidence type="ECO:0008006" key="4">
    <source>
        <dbReference type="Google" id="ProtNLM"/>
    </source>
</evidence>
<name>B3C589_9BACE</name>
<comment type="caution">
    <text evidence="2">The sequence shown here is derived from an EMBL/GenBank/DDBJ whole genome shotgun (WGS) entry which is preliminary data.</text>
</comment>
<dbReference type="eggNOG" id="COG0457">
    <property type="taxonomic scope" value="Bacteria"/>
</dbReference>